<name>A0A1H8E8K8_9FIRM</name>
<dbReference type="Pfam" id="PF09512">
    <property type="entry name" value="ThiW"/>
    <property type="match status" value="1"/>
</dbReference>
<dbReference type="InterPro" id="IPR012652">
    <property type="entry name" value="ThiW"/>
</dbReference>
<sequence>MKNLNKLALAGILIAVGVVCSPISVPIGAAKCFPVQHIINVVASVLLGPTYAVTMAFITSFIRVVTGTGTLLAFPGSMVGALCGGLLYKYSSKLVFAVTGEIIGTGVLGAIAAYPIAVWLMGRNAAILGFVVPFLISTAVGSSAAVIIIQALKKAGVLKIKTRKEGEHVGS</sequence>
<dbReference type="NCBIfam" id="TIGR02359">
    <property type="entry name" value="thiW"/>
    <property type="match status" value="1"/>
</dbReference>
<dbReference type="Proteomes" id="UP000199158">
    <property type="component" value="Unassembled WGS sequence"/>
</dbReference>
<protein>
    <submittedName>
        <fullName evidence="2">Energy coupling factor transporter S component ThiW</fullName>
    </submittedName>
</protein>
<dbReference type="AlphaFoldDB" id="A0A1H8E8K8"/>
<dbReference type="EMBL" id="FOCG01000005">
    <property type="protein sequence ID" value="SEN15835.1"/>
    <property type="molecule type" value="Genomic_DNA"/>
</dbReference>
<feature type="transmembrane region" description="Helical" evidence="1">
    <location>
        <begin position="94"/>
        <end position="120"/>
    </location>
</feature>
<accession>A0A1H8E8K8</accession>
<feature type="transmembrane region" description="Helical" evidence="1">
    <location>
        <begin position="69"/>
        <end position="88"/>
    </location>
</feature>
<dbReference type="PIRSF" id="PIRSF024534">
    <property type="entry name" value="ThiW"/>
    <property type="match status" value="1"/>
</dbReference>
<keyword evidence="3" id="KW-1185">Reference proteome</keyword>
<dbReference type="RefSeq" id="WP_341465137.1">
    <property type="nucleotide sequence ID" value="NZ_FOCG01000005.1"/>
</dbReference>
<keyword evidence="1" id="KW-0472">Membrane</keyword>
<feature type="transmembrane region" description="Helical" evidence="1">
    <location>
        <begin position="39"/>
        <end position="62"/>
    </location>
</feature>
<gene>
    <name evidence="2" type="ORF">SAMN05216180_2937</name>
</gene>
<organism evidence="2 3">
    <name type="scientific">Hydrogenoanaerobacterium saccharovorans</name>
    <dbReference type="NCBI Taxonomy" id="474960"/>
    <lineage>
        <taxon>Bacteria</taxon>
        <taxon>Bacillati</taxon>
        <taxon>Bacillota</taxon>
        <taxon>Clostridia</taxon>
        <taxon>Eubacteriales</taxon>
        <taxon>Oscillospiraceae</taxon>
        <taxon>Hydrogenoanaerobacterium</taxon>
    </lineage>
</organism>
<reference evidence="2 3" key="1">
    <citation type="submission" date="2016-10" db="EMBL/GenBank/DDBJ databases">
        <authorList>
            <person name="de Groot N.N."/>
        </authorList>
    </citation>
    <scope>NUCLEOTIDE SEQUENCE [LARGE SCALE GENOMIC DNA]</scope>
    <source>
        <strain evidence="2 3">CGMCC 1.5070</strain>
    </source>
</reference>
<keyword evidence="1" id="KW-0812">Transmembrane</keyword>
<keyword evidence="1" id="KW-1133">Transmembrane helix</keyword>
<evidence type="ECO:0000313" key="2">
    <source>
        <dbReference type="EMBL" id="SEN15835.1"/>
    </source>
</evidence>
<feature type="transmembrane region" description="Helical" evidence="1">
    <location>
        <begin position="127"/>
        <end position="152"/>
    </location>
</feature>
<evidence type="ECO:0000256" key="1">
    <source>
        <dbReference type="SAM" id="Phobius"/>
    </source>
</evidence>
<dbReference type="Gene3D" id="1.10.1760.20">
    <property type="match status" value="1"/>
</dbReference>
<evidence type="ECO:0000313" key="3">
    <source>
        <dbReference type="Proteomes" id="UP000199158"/>
    </source>
</evidence>
<proteinExistence type="predicted"/>
<dbReference type="STRING" id="474960.SAMN05216180_2937"/>